<name>A0ABD5UZD9_9EURY</name>
<feature type="domain" description="ACP-type MB" evidence="6">
    <location>
        <begin position="157"/>
        <end position="187"/>
    </location>
</feature>
<dbReference type="InterPro" id="IPR046342">
    <property type="entry name" value="CBS_dom_sf"/>
</dbReference>
<protein>
    <submittedName>
        <fullName evidence="7">CBS domain-containing protein</fullName>
    </submittedName>
</protein>
<keyword evidence="8" id="KW-1185">Reference proteome</keyword>
<feature type="binding site" evidence="3">
    <location>
        <position position="162"/>
    </location>
    <ligand>
        <name>Fe cation</name>
        <dbReference type="ChEBI" id="CHEBI:24875"/>
    </ligand>
</feature>
<feature type="binding site" evidence="3">
    <location>
        <position position="181"/>
    </location>
    <ligand>
        <name>Zn(2+)</name>
        <dbReference type="ChEBI" id="CHEBI:29105"/>
    </ligand>
</feature>
<dbReference type="InterPro" id="IPR044065">
    <property type="entry name" value="ACP_MB"/>
</dbReference>
<evidence type="ECO:0000313" key="7">
    <source>
        <dbReference type="EMBL" id="MFC6904219.1"/>
    </source>
</evidence>
<feature type="binding site" evidence="3">
    <location>
        <position position="162"/>
    </location>
    <ligand>
        <name>Zn(2+)</name>
        <dbReference type="ChEBI" id="CHEBI:29105"/>
    </ligand>
</feature>
<evidence type="ECO:0000256" key="3">
    <source>
        <dbReference type="PROSITE-ProRule" id="PRU01249"/>
    </source>
</evidence>
<dbReference type="RefSeq" id="WP_340602728.1">
    <property type="nucleotide sequence ID" value="NZ_JBBMXV010000001.1"/>
</dbReference>
<evidence type="ECO:0000259" key="6">
    <source>
        <dbReference type="PROSITE" id="PS51901"/>
    </source>
</evidence>
<feature type="binding site" evidence="3">
    <location>
        <position position="184"/>
    </location>
    <ligand>
        <name>Fe cation</name>
        <dbReference type="ChEBI" id="CHEBI:24875"/>
    </ligand>
</feature>
<dbReference type="InterPro" id="IPR051257">
    <property type="entry name" value="Diverse_CBS-Domain"/>
</dbReference>
<comment type="caution">
    <text evidence="7">The sequence shown here is derived from an EMBL/GenBank/DDBJ whole genome shotgun (WGS) entry which is preliminary data.</text>
</comment>
<dbReference type="SUPFAM" id="SSF54631">
    <property type="entry name" value="CBS-domain pair"/>
    <property type="match status" value="1"/>
</dbReference>
<feature type="domain" description="CBS" evidence="5">
    <location>
        <begin position="74"/>
        <end position="132"/>
    </location>
</feature>
<feature type="domain" description="CBS" evidence="5">
    <location>
        <begin position="11"/>
        <end position="67"/>
    </location>
</feature>
<reference evidence="7 8" key="1">
    <citation type="journal article" date="2019" name="Int. J. Syst. Evol. Microbiol.">
        <title>The Global Catalogue of Microorganisms (GCM) 10K type strain sequencing project: providing services to taxonomists for standard genome sequencing and annotation.</title>
        <authorList>
            <consortium name="The Broad Institute Genomics Platform"/>
            <consortium name="The Broad Institute Genome Sequencing Center for Infectious Disease"/>
            <person name="Wu L."/>
            <person name="Ma J."/>
        </authorList>
    </citation>
    <scope>NUCLEOTIDE SEQUENCE [LARGE SCALE GENOMIC DNA]</scope>
    <source>
        <strain evidence="7 8">CGMCC 1.3240</strain>
    </source>
</reference>
<dbReference type="Pfam" id="PF00571">
    <property type="entry name" value="CBS"/>
    <property type="match status" value="2"/>
</dbReference>
<evidence type="ECO:0000259" key="5">
    <source>
        <dbReference type="PROSITE" id="PS51371"/>
    </source>
</evidence>
<dbReference type="InterPro" id="IPR000644">
    <property type="entry name" value="CBS_dom"/>
</dbReference>
<evidence type="ECO:0000256" key="1">
    <source>
        <dbReference type="ARBA" id="ARBA00023122"/>
    </source>
</evidence>
<feature type="binding site" evidence="3">
    <location>
        <position position="165"/>
    </location>
    <ligand>
        <name>Fe cation</name>
        <dbReference type="ChEBI" id="CHEBI:24875"/>
    </ligand>
</feature>
<feature type="binding site" evidence="3">
    <location>
        <position position="181"/>
    </location>
    <ligand>
        <name>Fe cation</name>
        <dbReference type="ChEBI" id="CHEBI:24875"/>
    </ligand>
</feature>
<keyword evidence="3" id="KW-0862">Zinc</keyword>
<dbReference type="PANTHER" id="PTHR43080">
    <property type="entry name" value="CBS DOMAIN-CONTAINING PROTEIN CBSX3, MITOCHONDRIAL"/>
    <property type="match status" value="1"/>
</dbReference>
<proteinExistence type="predicted"/>
<organism evidence="7 8">
    <name type="scientific">Halalkalicoccus tibetensis</name>
    <dbReference type="NCBI Taxonomy" id="175632"/>
    <lineage>
        <taxon>Archaea</taxon>
        <taxon>Methanobacteriati</taxon>
        <taxon>Methanobacteriota</taxon>
        <taxon>Stenosarchaea group</taxon>
        <taxon>Halobacteria</taxon>
        <taxon>Halobacteriales</taxon>
        <taxon>Halococcaceae</taxon>
        <taxon>Halalkalicoccus</taxon>
    </lineage>
</organism>
<dbReference type="PROSITE" id="PS51901">
    <property type="entry name" value="ACP_MB"/>
    <property type="match status" value="1"/>
</dbReference>
<dbReference type="PROSITE" id="PS51371">
    <property type="entry name" value="CBS"/>
    <property type="match status" value="2"/>
</dbReference>
<feature type="binding site" evidence="3">
    <location>
        <position position="184"/>
    </location>
    <ligand>
        <name>Zn(2+)</name>
        <dbReference type="ChEBI" id="CHEBI:29105"/>
    </ligand>
</feature>
<sequence>MVEDLTARDAMTTAYVGVSESDTVGDVIDVMIEEGVSEVVVLRGSEAVGTVTEHDLLRAATTGTIPVEAGIASMMSGAGPSVDAETPLSEAASELSTADRRQLIVRNGERIVGVLTCQDVITATASILSAPEPEEGLSDAAETNAGAETASENPEYTTQSVCEVCGSLMPNLASVNGQAVCGDCRGV</sequence>
<feature type="binding site" evidence="3">
    <location>
        <position position="165"/>
    </location>
    <ligand>
        <name>Zn(2+)</name>
        <dbReference type="ChEBI" id="CHEBI:29105"/>
    </ligand>
</feature>
<dbReference type="EMBL" id="JBHSXQ010000001">
    <property type="protein sequence ID" value="MFC6904219.1"/>
    <property type="molecule type" value="Genomic_DNA"/>
</dbReference>
<feature type="region of interest" description="Disordered" evidence="4">
    <location>
        <begin position="131"/>
        <end position="153"/>
    </location>
</feature>
<dbReference type="CDD" id="cd02205">
    <property type="entry name" value="CBS_pair_SF"/>
    <property type="match status" value="1"/>
</dbReference>
<evidence type="ECO:0000256" key="4">
    <source>
        <dbReference type="SAM" id="MobiDB-lite"/>
    </source>
</evidence>
<dbReference type="GO" id="GO:0046872">
    <property type="term" value="F:metal ion binding"/>
    <property type="evidence" value="ECO:0007669"/>
    <property type="project" value="UniProtKB-KW"/>
</dbReference>
<evidence type="ECO:0000313" key="8">
    <source>
        <dbReference type="Proteomes" id="UP001596312"/>
    </source>
</evidence>
<dbReference type="SMART" id="SM00116">
    <property type="entry name" value="CBS"/>
    <property type="match status" value="2"/>
</dbReference>
<keyword evidence="3" id="KW-0479">Metal-binding</keyword>
<accession>A0ABD5UZD9</accession>
<dbReference type="Proteomes" id="UP001596312">
    <property type="component" value="Unassembled WGS sequence"/>
</dbReference>
<gene>
    <name evidence="7" type="ORF">ACFQGH_03290</name>
</gene>
<evidence type="ECO:0000256" key="2">
    <source>
        <dbReference type="PROSITE-ProRule" id="PRU00703"/>
    </source>
</evidence>
<keyword evidence="1 2" id="KW-0129">CBS domain</keyword>
<dbReference type="AlphaFoldDB" id="A0ABD5UZD9"/>
<dbReference type="Gene3D" id="3.10.580.10">
    <property type="entry name" value="CBS-domain"/>
    <property type="match status" value="1"/>
</dbReference>
<keyword evidence="3" id="KW-0408">Iron</keyword>
<dbReference type="PANTHER" id="PTHR43080:SF2">
    <property type="entry name" value="CBS DOMAIN-CONTAINING PROTEIN"/>
    <property type="match status" value="1"/>
</dbReference>